<organism evidence="2 3">
    <name type="scientific">Glomus cerebriforme</name>
    <dbReference type="NCBI Taxonomy" id="658196"/>
    <lineage>
        <taxon>Eukaryota</taxon>
        <taxon>Fungi</taxon>
        <taxon>Fungi incertae sedis</taxon>
        <taxon>Mucoromycota</taxon>
        <taxon>Glomeromycotina</taxon>
        <taxon>Glomeromycetes</taxon>
        <taxon>Glomerales</taxon>
        <taxon>Glomeraceae</taxon>
        <taxon>Glomus</taxon>
    </lineage>
</organism>
<dbReference type="InterPro" id="IPR036047">
    <property type="entry name" value="F-box-like_dom_sf"/>
</dbReference>
<dbReference type="PANTHER" id="PTHR13318:SF105">
    <property type="entry name" value="F-BOX_LRR-REPEAT PROTEIN 3"/>
    <property type="match status" value="1"/>
</dbReference>
<accession>A0A397SVK2</accession>
<dbReference type="OrthoDB" id="2307523at2759"/>
<keyword evidence="3" id="KW-1185">Reference proteome</keyword>
<evidence type="ECO:0000313" key="2">
    <source>
        <dbReference type="EMBL" id="RIA86931.1"/>
    </source>
</evidence>
<dbReference type="Proteomes" id="UP000265703">
    <property type="component" value="Unassembled WGS sequence"/>
</dbReference>
<comment type="caution">
    <text evidence="2">The sequence shown here is derived from an EMBL/GenBank/DDBJ whole genome shotgun (WGS) entry which is preliminary data.</text>
</comment>
<feature type="domain" description="F-box" evidence="1">
    <location>
        <begin position="4"/>
        <end position="47"/>
    </location>
</feature>
<evidence type="ECO:0000259" key="1">
    <source>
        <dbReference type="Pfam" id="PF12937"/>
    </source>
</evidence>
<dbReference type="Pfam" id="PF12937">
    <property type="entry name" value="F-box-like"/>
    <property type="match status" value="1"/>
</dbReference>
<dbReference type="InterPro" id="IPR001810">
    <property type="entry name" value="F-box_dom"/>
</dbReference>
<dbReference type="InterPro" id="IPR032675">
    <property type="entry name" value="LRR_dom_sf"/>
</dbReference>
<evidence type="ECO:0000313" key="3">
    <source>
        <dbReference type="Proteomes" id="UP000265703"/>
    </source>
</evidence>
<gene>
    <name evidence="2" type="ORF">C1645_310967</name>
</gene>
<dbReference type="GO" id="GO:0031146">
    <property type="term" value="P:SCF-dependent proteasomal ubiquitin-dependent protein catabolic process"/>
    <property type="evidence" value="ECO:0007669"/>
    <property type="project" value="TreeGrafter"/>
</dbReference>
<dbReference type="SUPFAM" id="SSF52047">
    <property type="entry name" value="RNI-like"/>
    <property type="match status" value="1"/>
</dbReference>
<sequence length="549" mass="62865">MASYLPVECIREILEYLHDDTSSLHSSLLVNRSWCEITIPILWRNPFGRDLTSDRYRLLMNIYISRLTTEEFAIESTTTPIMSNESSTFNYATLLRVFDCEKIFLALHCWAAHLSSLRLFKSLIQHFIVNSPKFDRIDFKRTMLFNDNIFLFPGARQSLSKLRNCSFSGEYTKGLIDSCATIAKDIRYISFRCLEPLYSNGDDIITSDSSMDGLARLIKSQRHLKKILLSDGRYNTIFKSEIFDALTTQSDTLTAIKFLSINFHENFPLKQLLVCNNLKVLKIVNCKNYGNCIKITGKPQQFHQLKAITFSSSRLPFDLYRKLISLAGCSLQTVILMGKVFTESNAQAAFNLSSNFMLVPFIEMCPNIKQFLACVNENQIIYLPAFLRSCRNLKRISLYDSKYQSRSFHSSTRDMQTINVEKLLAEIGRAMPSSLIKFNVNMNWKFSAEVLGSFLRNLSDASTTLSNDVTRKDIGVLGTTQLQRLSFQFCTCITDEHMEMFYTYPIKSLNTLKIRGAEGISEDGFRKLVDFFGDCVGVPQKFRKQKGGE</sequence>
<name>A0A397SVK2_9GLOM</name>
<proteinExistence type="predicted"/>
<dbReference type="SUPFAM" id="SSF81383">
    <property type="entry name" value="F-box domain"/>
    <property type="match status" value="1"/>
</dbReference>
<dbReference type="GO" id="GO:0019005">
    <property type="term" value="C:SCF ubiquitin ligase complex"/>
    <property type="evidence" value="ECO:0007669"/>
    <property type="project" value="TreeGrafter"/>
</dbReference>
<protein>
    <recommendedName>
        <fullName evidence="1">F-box domain-containing protein</fullName>
    </recommendedName>
</protein>
<dbReference type="Gene3D" id="3.80.10.10">
    <property type="entry name" value="Ribonuclease Inhibitor"/>
    <property type="match status" value="1"/>
</dbReference>
<dbReference type="EMBL" id="QKYT01000336">
    <property type="protein sequence ID" value="RIA86931.1"/>
    <property type="molecule type" value="Genomic_DNA"/>
</dbReference>
<dbReference type="PANTHER" id="PTHR13318">
    <property type="entry name" value="PARTNER OF PAIRED, ISOFORM B-RELATED"/>
    <property type="match status" value="1"/>
</dbReference>
<reference evidence="2 3" key="1">
    <citation type="submission" date="2018-06" db="EMBL/GenBank/DDBJ databases">
        <title>Comparative genomics reveals the genomic features of Rhizophagus irregularis, R. cerebriforme, R. diaphanum and Gigaspora rosea, and their symbiotic lifestyle signature.</title>
        <authorList>
            <person name="Morin E."/>
            <person name="San Clemente H."/>
            <person name="Chen E.C.H."/>
            <person name="De La Providencia I."/>
            <person name="Hainaut M."/>
            <person name="Kuo A."/>
            <person name="Kohler A."/>
            <person name="Murat C."/>
            <person name="Tang N."/>
            <person name="Roy S."/>
            <person name="Loubradou J."/>
            <person name="Henrissat B."/>
            <person name="Grigoriev I.V."/>
            <person name="Corradi N."/>
            <person name="Roux C."/>
            <person name="Martin F.M."/>
        </authorList>
    </citation>
    <scope>NUCLEOTIDE SEQUENCE [LARGE SCALE GENOMIC DNA]</scope>
    <source>
        <strain evidence="2 3">DAOM 227022</strain>
    </source>
</reference>
<dbReference type="AlphaFoldDB" id="A0A397SVK2"/>
<dbReference type="CDD" id="cd09917">
    <property type="entry name" value="F-box_SF"/>
    <property type="match status" value="1"/>
</dbReference>